<dbReference type="Proteomes" id="UP000006437">
    <property type="component" value="Unassembled WGS sequence"/>
</dbReference>
<protein>
    <recommendedName>
        <fullName evidence="1">IrrE N-terminal-like domain-containing protein</fullName>
    </recommendedName>
</protein>
<dbReference type="InterPro" id="IPR010359">
    <property type="entry name" value="IrrE_HExxH"/>
</dbReference>
<evidence type="ECO:0000259" key="1">
    <source>
        <dbReference type="Pfam" id="PF06114"/>
    </source>
</evidence>
<name>G9X241_9FIRM</name>
<dbReference type="RefSeq" id="WP_009524701.1">
    <property type="nucleotide sequence ID" value="NZ_JH414547.1"/>
</dbReference>
<accession>G9X241</accession>
<evidence type="ECO:0000313" key="2">
    <source>
        <dbReference type="EMBL" id="EHL13164.1"/>
    </source>
</evidence>
<evidence type="ECO:0000313" key="3">
    <source>
        <dbReference type="Proteomes" id="UP000006437"/>
    </source>
</evidence>
<dbReference type="InterPro" id="IPR052345">
    <property type="entry name" value="Rad_response_metalloprotease"/>
</dbReference>
<dbReference type="PANTHER" id="PTHR43236">
    <property type="entry name" value="ANTITOXIN HIGA1"/>
    <property type="match status" value="1"/>
</dbReference>
<dbReference type="HOGENOM" id="CLU_122894_2_1_9"/>
<feature type="domain" description="IrrE N-terminal-like" evidence="1">
    <location>
        <begin position="24"/>
        <end position="108"/>
    </location>
</feature>
<proteinExistence type="predicted"/>
<dbReference type="BioCyc" id="EBAC796937-HMP:GMGH-465-MONOMER"/>
<reference evidence="2 3" key="1">
    <citation type="submission" date="2011-08" db="EMBL/GenBank/DDBJ databases">
        <title>The Genome Sequence of Eubacteriaceae bacterium ACC19a.</title>
        <authorList>
            <consortium name="The Broad Institute Genome Sequencing Platform"/>
            <person name="Earl A."/>
            <person name="Ward D."/>
            <person name="Feldgarden M."/>
            <person name="Gevers D."/>
            <person name="Sizova M."/>
            <person name="Hazen A."/>
            <person name="Epstein S."/>
            <person name="Young S.K."/>
            <person name="Zeng Q."/>
            <person name="Gargeya S."/>
            <person name="Fitzgerald M."/>
            <person name="Haas B."/>
            <person name="Abouelleil A."/>
            <person name="Alvarado L."/>
            <person name="Arachchi H.M."/>
            <person name="Berlin A."/>
            <person name="Brown A."/>
            <person name="Chapman S.B."/>
            <person name="Chen Z."/>
            <person name="Dunbar C."/>
            <person name="Freedman E."/>
            <person name="Gearin G."/>
            <person name="Gellesch M."/>
            <person name="Goldberg J."/>
            <person name="Griggs A."/>
            <person name="Gujja S."/>
            <person name="Heiman D."/>
            <person name="Howarth C."/>
            <person name="Larson L."/>
            <person name="Lui A."/>
            <person name="MacDonald P.J.P."/>
            <person name="Montmayeur A."/>
            <person name="Murphy C."/>
            <person name="Neiman D."/>
            <person name="Pearson M."/>
            <person name="Priest M."/>
            <person name="Roberts A."/>
            <person name="Saif S."/>
            <person name="Shea T."/>
            <person name="Shenoy N."/>
            <person name="Sisk P."/>
            <person name="Stolte C."/>
            <person name="Sykes S."/>
            <person name="Wortman J."/>
            <person name="Nusbaum C."/>
            <person name="Birren B."/>
        </authorList>
    </citation>
    <scope>NUCLEOTIDE SEQUENCE [LARGE SCALE GENOMIC DNA]</scope>
    <source>
        <strain evidence="2 3">ACC19a</strain>
    </source>
</reference>
<comment type="caution">
    <text evidence="2">The sequence shown here is derived from an EMBL/GenBank/DDBJ whole genome shotgun (WGS) entry which is preliminary data.</text>
</comment>
<organism evidence="2 3">
    <name type="scientific">Peptoanaerobacter stomatis</name>
    <dbReference type="NCBI Taxonomy" id="796937"/>
    <lineage>
        <taxon>Bacteria</taxon>
        <taxon>Bacillati</taxon>
        <taxon>Bacillota</taxon>
        <taxon>Clostridia</taxon>
        <taxon>Peptostreptococcales</taxon>
        <taxon>Filifactoraceae</taxon>
        <taxon>Peptoanaerobacter</taxon>
    </lineage>
</organism>
<dbReference type="Gene3D" id="1.10.10.2910">
    <property type="match status" value="1"/>
</dbReference>
<gene>
    <name evidence="2" type="ORF">HMPREF9629_00464</name>
</gene>
<sequence length="140" mass="16856">MRKEKQAVIDLIKKYKTTNVYELCDCLNIDVSFSNIGQLRGFYRYLKRNYFIVINKNLSEKRREFVCAHELGHLILHKDENRILMDTNIHIPNRLENEANRFAIYLVFENLEKWQLRDYTNNELSHITGIPLKHLNELNF</sequence>
<dbReference type="EMBL" id="AFZE01000045">
    <property type="protein sequence ID" value="EHL13164.1"/>
    <property type="molecule type" value="Genomic_DNA"/>
</dbReference>
<dbReference type="PANTHER" id="PTHR43236:SF1">
    <property type="entry name" value="BLL7220 PROTEIN"/>
    <property type="match status" value="1"/>
</dbReference>
<dbReference type="Pfam" id="PF06114">
    <property type="entry name" value="Peptidase_M78"/>
    <property type="match status" value="1"/>
</dbReference>
<dbReference type="AlphaFoldDB" id="G9X241"/>